<dbReference type="Pfam" id="PF02674">
    <property type="entry name" value="Colicin_V"/>
    <property type="match status" value="1"/>
</dbReference>
<sequence>MSNFDYLVMAIVGGSGLLGLIRGLIKEVLSLLAFLLAFLAAIWWGPKVSGWIAGWLENDMLRAGAAYATVFFVVLLSIGLFNMLLSSLIARTGLTPADHGLGAVFGIIRGLVFVLALVTLAGYTELTAEPWFEQAQFAAPAIRVIQTLKTNLPHPVAEWLPY</sequence>
<dbReference type="EMBL" id="JAJHNU010000002">
    <property type="protein sequence ID" value="MDN4121365.1"/>
    <property type="molecule type" value="Genomic_DNA"/>
</dbReference>
<organism evidence="6 7">
    <name type="scientific">Alcaligenes endophyticus</name>
    <dbReference type="NCBI Taxonomy" id="1929088"/>
    <lineage>
        <taxon>Bacteria</taxon>
        <taxon>Pseudomonadati</taxon>
        <taxon>Pseudomonadota</taxon>
        <taxon>Betaproteobacteria</taxon>
        <taxon>Burkholderiales</taxon>
        <taxon>Alcaligenaceae</taxon>
        <taxon>Alcaligenes</taxon>
    </lineage>
</organism>
<feature type="transmembrane region" description="Helical" evidence="5">
    <location>
        <begin position="6"/>
        <end position="21"/>
    </location>
</feature>
<keyword evidence="2 5" id="KW-0812">Transmembrane</keyword>
<reference evidence="6" key="1">
    <citation type="submission" date="2021-11" db="EMBL/GenBank/DDBJ databases">
        <title>Draft genome sequence of Alcaligenes endophyticus type strain CCUG 75668T.</title>
        <authorList>
            <person name="Salva-Serra F."/>
            <person name="Duran R.E."/>
            <person name="Seeger M."/>
            <person name="Moore E.R.B."/>
            <person name="Jaen-Luchoro D."/>
        </authorList>
    </citation>
    <scope>NUCLEOTIDE SEQUENCE</scope>
    <source>
        <strain evidence="6">CCUG 75668</strain>
    </source>
</reference>
<evidence type="ECO:0000256" key="1">
    <source>
        <dbReference type="ARBA" id="ARBA00004141"/>
    </source>
</evidence>
<dbReference type="Proteomes" id="UP001168613">
    <property type="component" value="Unassembled WGS sequence"/>
</dbReference>
<comment type="caution">
    <text evidence="6">The sequence shown here is derived from an EMBL/GenBank/DDBJ whole genome shotgun (WGS) entry which is preliminary data.</text>
</comment>
<keyword evidence="7" id="KW-1185">Reference proteome</keyword>
<accession>A0ABT8EJA8</accession>
<protein>
    <submittedName>
        <fullName evidence="6">CvpA family protein</fullName>
    </submittedName>
</protein>
<feature type="transmembrane region" description="Helical" evidence="5">
    <location>
        <begin position="101"/>
        <end position="123"/>
    </location>
</feature>
<name>A0ABT8EJA8_9BURK</name>
<evidence type="ECO:0000256" key="2">
    <source>
        <dbReference type="ARBA" id="ARBA00022692"/>
    </source>
</evidence>
<evidence type="ECO:0000256" key="5">
    <source>
        <dbReference type="SAM" id="Phobius"/>
    </source>
</evidence>
<gene>
    <name evidence="6" type="ORF">LMS43_08705</name>
</gene>
<dbReference type="RefSeq" id="WP_266124046.1">
    <property type="nucleotide sequence ID" value="NZ_JAJHNU010000002.1"/>
</dbReference>
<dbReference type="PANTHER" id="PTHR36926">
    <property type="entry name" value="COLICIN V PRODUCTION PROTEIN"/>
    <property type="match status" value="1"/>
</dbReference>
<dbReference type="InterPro" id="IPR052719">
    <property type="entry name" value="CvpA-like"/>
</dbReference>
<keyword evidence="3 5" id="KW-1133">Transmembrane helix</keyword>
<keyword evidence="4 5" id="KW-0472">Membrane</keyword>
<comment type="subcellular location">
    <subcellularLocation>
        <location evidence="1">Membrane</location>
        <topology evidence="1">Multi-pass membrane protein</topology>
    </subcellularLocation>
</comment>
<dbReference type="PANTHER" id="PTHR36926:SF1">
    <property type="entry name" value="COLICIN V PRODUCTION PROTEIN"/>
    <property type="match status" value="1"/>
</dbReference>
<evidence type="ECO:0000256" key="4">
    <source>
        <dbReference type="ARBA" id="ARBA00023136"/>
    </source>
</evidence>
<evidence type="ECO:0000256" key="3">
    <source>
        <dbReference type="ARBA" id="ARBA00022989"/>
    </source>
</evidence>
<evidence type="ECO:0000313" key="6">
    <source>
        <dbReference type="EMBL" id="MDN4121365.1"/>
    </source>
</evidence>
<evidence type="ECO:0000313" key="7">
    <source>
        <dbReference type="Proteomes" id="UP001168613"/>
    </source>
</evidence>
<proteinExistence type="predicted"/>
<feature type="transmembrane region" description="Helical" evidence="5">
    <location>
        <begin position="28"/>
        <end position="45"/>
    </location>
</feature>
<feature type="transmembrane region" description="Helical" evidence="5">
    <location>
        <begin position="65"/>
        <end position="89"/>
    </location>
</feature>
<dbReference type="InterPro" id="IPR003825">
    <property type="entry name" value="Colicin-V_CvpA"/>
</dbReference>